<evidence type="ECO:0000313" key="2">
    <source>
        <dbReference type="Proteomes" id="UP000313231"/>
    </source>
</evidence>
<keyword evidence="2" id="KW-1185">Reference proteome</keyword>
<protein>
    <submittedName>
        <fullName evidence="1">Uncharacterized protein</fullName>
    </submittedName>
</protein>
<dbReference type="EMBL" id="VDMP01000026">
    <property type="protein sequence ID" value="TNM37747.1"/>
    <property type="molecule type" value="Genomic_DNA"/>
</dbReference>
<sequence length="88" mass="9901">MEASQKRDPRNQRDDRAVLAACQAEVASARAQLEDARRRGARPDVDPLRQNLVAALEHYALTIERLGAPLPSRLCAELQLYRNLGHRT</sequence>
<dbReference type="OrthoDB" id="9937456at2"/>
<reference evidence="1 2" key="1">
    <citation type="journal article" date="2016" name="Int. J. Syst. Evol. Microbiol.">
        <title>Nocardioides albidus sp. nov., an actinobacterium isolated from garden soil.</title>
        <authorList>
            <person name="Singh H."/>
            <person name="Du J."/>
            <person name="Trinh H."/>
            <person name="Won K."/>
            <person name="Yang J.E."/>
            <person name="Yin C."/>
            <person name="Kook M."/>
            <person name="Yi T.H."/>
        </authorList>
    </citation>
    <scope>NUCLEOTIDE SEQUENCE [LARGE SCALE GENOMIC DNA]</scope>
    <source>
        <strain evidence="1 2">CCTCC AB 2015297</strain>
    </source>
</reference>
<dbReference type="AlphaFoldDB" id="A0A5C4VPK5"/>
<gene>
    <name evidence="1" type="ORF">FHP29_18390</name>
</gene>
<name>A0A5C4VPK5_9ACTN</name>
<organism evidence="1 2">
    <name type="scientific">Nocardioides albidus</name>
    <dbReference type="NCBI Taxonomy" id="1517589"/>
    <lineage>
        <taxon>Bacteria</taxon>
        <taxon>Bacillati</taxon>
        <taxon>Actinomycetota</taxon>
        <taxon>Actinomycetes</taxon>
        <taxon>Propionibacteriales</taxon>
        <taxon>Nocardioidaceae</taxon>
        <taxon>Nocardioides</taxon>
    </lineage>
</organism>
<dbReference type="Proteomes" id="UP000313231">
    <property type="component" value="Unassembled WGS sequence"/>
</dbReference>
<comment type="caution">
    <text evidence="1">The sequence shown here is derived from an EMBL/GenBank/DDBJ whole genome shotgun (WGS) entry which is preliminary data.</text>
</comment>
<evidence type="ECO:0000313" key="1">
    <source>
        <dbReference type="EMBL" id="TNM37747.1"/>
    </source>
</evidence>
<proteinExistence type="predicted"/>
<accession>A0A5C4VPK5</accession>
<dbReference type="RefSeq" id="WP_139624293.1">
    <property type="nucleotide sequence ID" value="NZ_VDMP01000026.1"/>
</dbReference>